<keyword evidence="2" id="KW-0472">Membrane</keyword>
<dbReference type="Pfam" id="PF00905">
    <property type="entry name" value="Transpeptidase"/>
    <property type="match status" value="1"/>
</dbReference>
<dbReference type="Proteomes" id="UP000176723">
    <property type="component" value="Unassembled WGS sequence"/>
</dbReference>
<proteinExistence type="predicted"/>
<dbReference type="Gene3D" id="3.90.1310.10">
    <property type="entry name" value="Penicillin-binding protein 2a (Domain 2)"/>
    <property type="match status" value="1"/>
</dbReference>
<dbReference type="AlphaFoldDB" id="A0A1G1W355"/>
<dbReference type="SUPFAM" id="SSF56519">
    <property type="entry name" value="Penicillin binding protein dimerisation domain"/>
    <property type="match status" value="1"/>
</dbReference>
<name>A0A1G1W355_9BACT</name>
<accession>A0A1G1W355</accession>
<organism evidence="5 6">
    <name type="scientific">Candidatus Chisholmbacteria bacterium RIFCSPLOWO2_01_FULL_49_14</name>
    <dbReference type="NCBI Taxonomy" id="1797593"/>
    <lineage>
        <taxon>Bacteria</taxon>
        <taxon>Candidatus Chisholmiibacteriota</taxon>
    </lineage>
</organism>
<comment type="caution">
    <text evidence="5">The sequence shown here is derived from an EMBL/GenBank/DDBJ whole genome shotgun (WGS) entry which is preliminary data.</text>
</comment>
<dbReference type="SUPFAM" id="SSF56601">
    <property type="entry name" value="beta-lactamase/transpeptidase-like"/>
    <property type="match status" value="1"/>
</dbReference>
<dbReference type="InterPro" id="IPR005311">
    <property type="entry name" value="PBP_dimer"/>
</dbReference>
<reference evidence="5 6" key="1">
    <citation type="journal article" date="2016" name="Nat. Commun.">
        <title>Thousands of microbial genomes shed light on interconnected biogeochemical processes in an aquifer system.</title>
        <authorList>
            <person name="Anantharaman K."/>
            <person name="Brown C.T."/>
            <person name="Hug L.A."/>
            <person name="Sharon I."/>
            <person name="Castelle C.J."/>
            <person name="Probst A.J."/>
            <person name="Thomas B.C."/>
            <person name="Singh A."/>
            <person name="Wilkins M.J."/>
            <person name="Karaoz U."/>
            <person name="Brodie E.L."/>
            <person name="Williams K.H."/>
            <person name="Hubbard S.S."/>
            <person name="Banfield J.F."/>
        </authorList>
    </citation>
    <scope>NUCLEOTIDE SEQUENCE [LARGE SCALE GENOMIC DNA]</scope>
</reference>
<dbReference type="InterPro" id="IPR050515">
    <property type="entry name" value="Beta-lactam/transpept"/>
</dbReference>
<dbReference type="Gene3D" id="3.30.450.330">
    <property type="match status" value="1"/>
</dbReference>
<sequence>MSKPRLRLLFAGTLVALAMIVLRLFYWQVIAAPALQEDARNQHFVTFEIPAQRGEIRTSDGFPLVSNKKTYLIFAYTPEFEMGKLDVAAKVIPILSPLLAQEASPGALTNKGEDEEKARQTLTEKILREDILWIPLVRNASESQKDDIQKLAIKGVGNESSYGREYSEASMAATLLGFVGNDSAGNPKGYFGLEGHYDLELKGRPGVVRQEKDATGKPILIGSYDEVEKRDGRDLILNIDRAVQKFSEDALQEALIKYGAVSGEVVIMNPKSGEVIAMASLPSYDPARFRQFDQSQYKNPVISETYEPGSTFKVFVMAAALETQAVTPETKCTQCDGPLKIGGYTIRTWNNEYFGEPTMREVIEHSDNTGMVFVARKLGITSLLDFLTAFGIGEKTGIDLEEESAQPIRKEEDWKEIDLATASFGQGIAVTAMQMVRAVSAIANDGVLMVPRVVRRVEGEQTLEIEPQVSRRVISQETAHQMTEMMVNAVENGEAKWAKPKGMTVAGKTGTAQIPVQGYYDNEKTIASFVGFAPADNPKFVMLVKLREPQTSPWGSETAAPLWFSIAKRLFYYYSLPLGNE</sequence>
<feature type="domain" description="Penicillin-binding protein transpeptidase" evidence="3">
    <location>
        <begin position="265"/>
        <end position="562"/>
    </location>
</feature>
<dbReference type="GO" id="GO:0071555">
    <property type="term" value="P:cell wall organization"/>
    <property type="evidence" value="ECO:0007669"/>
    <property type="project" value="TreeGrafter"/>
</dbReference>
<dbReference type="EMBL" id="MHCL01000007">
    <property type="protein sequence ID" value="OGY22020.1"/>
    <property type="molecule type" value="Genomic_DNA"/>
</dbReference>
<dbReference type="InterPro" id="IPR012338">
    <property type="entry name" value="Beta-lactam/transpept-like"/>
</dbReference>
<dbReference type="GO" id="GO:0008658">
    <property type="term" value="F:penicillin binding"/>
    <property type="evidence" value="ECO:0007669"/>
    <property type="project" value="InterPro"/>
</dbReference>
<evidence type="ECO:0000313" key="5">
    <source>
        <dbReference type="EMBL" id="OGY22020.1"/>
    </source>
</evidence>
<feature type="domain" description="Penicillin-binding protein dimerisation" evidence="4">
    <location>
        <begin position="49"/>
        <end position="219"/>
    </location>
</feature>
<dbReference type="Gene3D" id="3.40.710.10">
    <property type="entry name" value="DD-peptidase/beta-lactamase superfamily"/>
    <property type="match status" value="1"/>
</dbReference>
<evidence type="ECO:0000256" key="2">
    <source>
        <dbReference type="ARBA" id="ARBA00023136"/>
    </source>
</evidence>
<dbReference type="GO" id="GO:0005886">
    <property type="term" value="C:plasma membrane"/>
    <property type="evidence" value="ECO:0007669"/>
    <property type="project" value="TreeGrafter"/>
</dbReference>
<dbReference type="PANTHER" id="PTHR30627">
    <property type="entry name" value="PEPTIDOGLYCAN D,D-TRANSPEPTIDASE"/>
    <property type="match status" value="1"/>
</dbReference>
<protein>
    <recommendedName>
        <fullName evidence="7">Penicillin-binding protein transpeptidase domain-containing protein</fullName>
    </recommendedName>
</protein>
<dbReference type="InterPro" id="IPR001460">
    <property type="entry name" value="PCN-bd_Tpept"/>
</dbReference>
<evidence type="ECO:0008006" key="7">
    <source>
        <dbReference type="Google" id="ProtNLM"/>
    </source>
</evidence>
<evidence type="ECO:0000313" key="6">
    <source>
        <dbReference type="Proteomes" id="UP000176723"/>
    </source>
</evidence>
<dbReference type="InterPro" id="IPR036138">
    <property type="entry name" value="PBP_dimer_sf"/>
</dbReference>
<comment type="subcellular location">
    <subcellularLocation>
        <location evidence="1">Membrane</location>
    </subcellularLocation>
</comment>
<evidence type="ECO:0000256" key="1">
    <source>
        <dbReference type="ARBA" id="ARBA00004370"/>
    </source>
</evidence>
<dbReference type="Pfam" id="PF03717">
    <property type="entry name" value="PBP_dimer"/>
    <property type="match status" value="1"/>
</dbReference>
<dbReference type="PANTHER" id="PTHR30627:SF1">
    <property type="entry name" value="PEPTIDOGLYCAN D,D-TRANSPEPTIDASE FTSI"/>
    <property type="match status" value="1"/>
</dbReference>
<evidence type="ECO:0000259" key="4">
    <source>
        <dbReference type="Pfam" id="PF03717"/>
    </source>
</evidence>
<evidence type="ECO:0000259" key="3">
    <source>
        <dbReference type="Pfam" id="PF00905"/>
    </source>
</evidence>
<dbReference type="STRING" id="1797593.A3A65_03180"/>
<gene>
    <name evidence="5" type="ORF">A3A65_03180</name>
</gene>